<accession>A0ABY2UGS1</accession>
<dbReference type="EMBL" id="VANI01000016">
    <property type="protein sequence ID" value="TLM75623.1"/>
    <property type="molecule type" value="Genomic_DNA"/>
</dbReference>
<keyword evidence="4" id="KW-1185">Reference proteome</keyword>
<organism evidence="3 4">
    <name type="scientific">Microbulbifer harenosus</name>
    <dbReference type="NCBI Taxonomy" id="2576840"/>
    <lineage>
        <taxon>Bacteria</taxon>
        <taxon>Pseudomonadati</taxon>
        <taxon>Pseudomonadota</taxon>
        <taxon>Gammaproteobacteria</taxon>
        <taxon>Cellvibrionales</taxon>
        <taxon>Microbulbiferaceae</taxon>
        <taxon>Microbulbifer</taxon>
    </lineage>
</organism>
<name>A0ABY2UGS1_9GAMM</name>
<dbReference type="Proteomes" id="UP000306791">
    <property type="component" value="Unassembled WGS sequence"/>
</dbReference>
<dbReference type="SMART" id="SM00710">
    <property type="entry name" value="PbH1"/>
    <property type="match status" value="5"/>
</dbReference>
<dbReference type="SUPFAM" id="SSF51126">
    <property type="entry name" value="Pectin lyase-like"/>
    <property type="match status" value="1"/>
</dbReference>
<proteinExistence type="predicted"/>
<reference evidence="3 4" key="1">
    <citation type="submission" date="2019-05" db="EMBL/GenBank/DDBJ databases">
        <title>Microbulbifer harenosus sp. nov., an alginate-degrading bacterium isolated from coastal sand.</title>
        <authorList>
            <person name="Huang H."/>
            <person name="Mo K."/>
            <person name="Bao S."/>
        </authorList>
    </citation>
    <scope>NUCLEOTIDE SEQUENCE [LARGE SCALE GENOMIC DNA]</scope>
    <source>
        <strain evidence="3 4">HB161719</strain>
    </source>
</reference>
<feature type="domain" description="Pesticidal crystal protein Cry22Aa Ig-like" evidence="2">
    <location>
        <begin position="33"/>
        <end position="105"/>
    </location>
</feature>
<dbReference type="InterPro" id="IPR013783">
    <property type="entry name" value="Ig-like_fold"/>
</dbReference>
<protein>
    <submittedName>
        <fullName evidence="3">DUF5011 domain-containing protein</fullName>
    </submittedName>
</protein>
<dbReference type="InterPro" id="IPR006626">
    <property type="entry name" value="PbH1"/>
</dbReference>
<feature type="domain" description="Pesticidal crystal protein Cry22Aa Ig-like" evidence="2">
    <location>
        <begin position="113"/>
        <end position="184"/>
    </location>
</feature>
<sequence>MVRYAMYALIVFICTACGGWDPSGPGRNRAPVIELLGEGSVQIQHGSSYSDAGATARDREDGDLTDKIEVAGLPIPTSTAGNYEVQYSVTDSAGASDTAVRQVIVAENNAPTIQLNGEASMEVEQDAAFSDPGATASDEEDGDLTATVQVAGEVNTAIVGSYTLTYSVVDSAGADASITRSVTVIAKPSPYAHIPITVDKPGFTTVTPLPDSRLVYVSSSSGDDTNDGLTPDTPVKSITRGKSLLRNGNPDWLLLKIGDQWQEGLGKWGKSGRSSGEPMVVTAYGSGSIRPLLMTGSEDGLRVSGGGSSPEVVDNLVISGLHFYAETRDPNSETFSEVTLNRGINWYRGVTSLLIEDNYIGYYKEGIQIDDLDNLNISGVTIRRNIIVDSFAASAHAQGIYIARTEGVLIEENIFDHNGWHDSYPGGEATKFNHSIYIQSNNQDVTIKNNIISRSSSHGMQLRPGGLIEGNFLIRNPISILLGLSGSEGIGGHILNNVVLNGNDISPTELRGWGIDFSTQSDATVEGNIVAHVMSEANNRFGIRQSVNASYISNVTYKWESGTEDPGNYFDPERSIEEYDLLVGGEGTFESFVKNIRAQSRINWNPDYSVERLRKFFKDGFGEESP</sequence>
<evidence type="ECO:0000313" key="4">
    <source>
        <dbReference type="Proteomes" id="UP000306791"/>
    </source>
</evidence>
<dbReference type="InterPro" id="IPR011050">
    <property type="entry name" value="Pectin_lyase_fold/virulence"/>
</dbReference>
<feature type="domain" description="Right handed beta helix" evidence="1">
    <location>
        <begin position="343"/>
        <end position="472"/>
    </location>
</feature>
<evidence type="ECO:0000313" key="3">
    <source>
        <dbReference type="EMBL" id="TLM75623.1"/>
    </source>
</evidence>
<evidence type="ECO:0000259" key="1">
    <source>
        <dbReference type="Pfam" id="PF13229"/>
    </source>
</evidence>
<evidence type="ECO:0000259" key="2">
    <source>
        <dbReference type="Pfam" id="PF16403"/>
    </source>
</evidence>
<dbReference type="Gene3D" id="2.60.40.10">
    <property type="entry name" value="Immunoglobulins"/>
    <property type="match status" value="2"/>
</dbReference>
<dbReference type="InterPro" id="IPR032179">
    <property type="entry name" value="Cry22Aa_Ig-like"/>
</dbReference>
<dbReference type="Gene3D" id="2.160.20.10">
    <property type="entry name" value="Single-stranded right-handed beta-helix, Pectin lyase-like"/>
    <property type="match status" value="1"/>
</dbReference>
<gene>
    <name evidence="3" type="ORF">FDY93_15095</name>
</gene>
<dbReference type="InterPro" id="IPR012334">
    <property type="entry name" value="Pectin_lyas_fold"/>
</dbReference>
<dbReference type="Pfam" id="PF16403">
    <property type="entry name" value="Bact_surface_Ig-like"/>
    <property type="match status" value="2"/>
</dbReference>
<dbReference type="InterPro" id="IPR039448">
    <property type="entry name" value="Beta_helix"/>
</dbReference>
<dbReference type="Pfam" id="PF13229">
    <property type="entry name" value="Beta_helix"/>
    <property type="match status" value="1"/>
</dbReference>
<comment type="caution">
    <text evidence="3">The sequence shown here is derived from an EMBL/GenBank/DDBJ whole genome shotgun (WGS) entry which is preliminary data.</text>
</comment>